<keyword evidence="3" id="KW-1185">Reference proteome</keyword>
<dbReference type="Proteomes" id="UP000291483">
    <property type="component" value="Unassembled WGS sequence"/>
</dbReference>
<dbReference type="AlphaFoldDB" id="A0A4Q8AMY5"/>
<proteinExistence type="predicted"/>
<organism evidence="2 3">
    <name type="scientific">Microterricola gilva</name>
    <dbReference type="NCBI Taxonomy" id="393267"/>
    <lineage>
        <taxon>Bacteria</taxon>
        <taxon>Bacillati</taxon>
        <taxon>Actinomycetota</taxon>
        <taxon>Actinomycetes</taxon>
        <taxon>Micrococcales</taxon>
        <taxon>Microbacteriaceae</taxon>
        <taxon>Microterricola</taxon>
    </lineage>
</organism>
<dbReference type="OrthoDB" id="3863176at2"/>
<dbReference type="SUPFAM" id="SSF56601">
    <property type="entry name" value="beta-lactamase/transpeptidase-like"/>
    <property type="match status" value="1"/>
</dbReference>
<name>A0A4Q8AMY5_9MICO</name>
<dbReference type="Gene3D" id="3.40.710.10">
    <property type="entry name" value="DD-peptidase/beta-lactamase superfamily"/>
    <property type="match status" value="1"/>
</dbReference>
<reference evidence="2 3" key="1">
    <citation type="submission" date="2019-02" db="EMBL/GenBank/DDBJ databases">
        <title>Sequencing the genomes of 1000 actinobacteria strains.</title>
        <authorList>
            <person name="Klenk H.-P."/>
        </authorList>
    </citation>
    <scope>NUCLEOTIDE SEQUENCE [LARGE SCALE GENOMIC DNA]</scope>
    <source>
        <strain evidence="2 3">DSM 18319</strain>
    </source>
</reference>
<dbReference type="RefSeq" id="WP_130505675.1">
    <property type="nucleotide sequence ID" value="NZ_SHLC01000001.1"/>
</dbReference>
<gene>
    <name evidence="2" type="ORF">EV379_1627</name>
</gene>
<feature type="domain" description="Beta-lactamase-related" evidence="1">
    <location>
        <begin position="10"/>
        <end position="343"/>
    </location>
</feature>
<dbReference type="InterPro" id="IPR050491">
    <property type="entry name" value="AmpC-like"/>
</dbReference>
<dbReference type="PANTHER" id="PTHR46825:SF9">
    <property type="entry name" value="BETA-LACTAMASE-RELATED DOMAIN-CONTAINING PROTEIN"/>
    <property type="match status" value="1"/>
</dbReference>
<comment type="caution">
    <text evidence="2">The sequence shown here is derived from an EMBL/GenBank/DDBJ whole genome shotgun (WGS) entry which is preliminary data.</text>
</comment>
<dbReference type="InterPro" id="IPR001466">
    <property type="entry name" value="Beta-lactam-related"/>
</dbReference>
<protein>
    <submittedName>
        <fullName evidence="2">CubicO group peptidase (Beta-lactamase class C family)</fullName>
    </submittedName>
</protein>
<dbReference type="InterPro" id="IPR012338">
    <property type="entry name" value="Beta-lactam/transpept-like"/>
</dbReference>
<dbReference type="Pfam" id="PF00144">
    <property type="entry name" value="Beta-lactamase"/>
    <property type="match status" value="1"/>
</dbReference>
<evidence type="ECO:0000259" key="1">
    <source>
        <dbReference type="Pfam" id="PF00144"/>
    </source>
</evidence>
<evidence type="ECO:0000313" key="3">
    <source>
        <dbReference type="Proteomes" id="UP000291483"/>
    </source>
</evidence>
<dbReference type="PANTHER" id="PTHR46825">
    <property type="entry name" value="D-ALANYL-D-ALANINE-CARBOXYPEPTIDASE/ENDOPEPTIDASE AMPH"/>
    <property type="match status" value="1"/>
</dbReference>
<accession>A0A4Q8AMY5</accession>
<dbReference type="EMBL" id="SHLC01000001">
    <property type="protein sequence ID" value="RZU65299.1"/>
    <property type="molecule type" value="Genomic_DNA"/>
</dbReference>
<sequence length="465" mass="49398">MTGSSHADTDAVFTGHLARGAAPAAAWGVFDAHGLQHLNSAGAAPDAAFRIASCTKSFTAAAVLALRDDGLLGLDDPVTRFLPALNLERLPSPRSAVPTLRMLLTMSAGLPTDDPWGDRQESLTADEFDALLSAGPRFESEPGTRFAYSNLGYAMLGRAIEVAAGQPYRRVVEQRLLEPLGLAATGFDETVGAAGGAVTGHRRHAGGWEPLPLSGPGAFSPIGGLFSTVADLAIWARWLARAFGGPGDSDAEDDAVLSAASRREMQQLHRIDQDVTGHPTGYGFGVFVEQYSPTSRVISHSGGYPGFSAHMRWSLEHGFGLVAFENATYSRVSEVTTEAFDALLATRVAKPTHAVWPETRAAQHSITDILTADDPLAEPLTTTLFSENVELDQPLARRRSALRLALADIGGLDGAEPEAETSEGPAHLVWFLAGHSGRLRVEIRMTPEAAPRVQTLLITADRAGR</sequence>
<evidence type="ECO:0000313" key="2">
    <source>
        <dbReference type="EMBL" id="RZU65299.1"/>
    </source>
</evidence>